<dbReference type="Gene3D" id="3.40.50.2000">
    <property type="entry name" value="Glycogen Phosphorylase B"/>
    <property type="match status" value="2"/>
</dbReference>
<dbReference type="Proteomes" id="UP000229383">
    <property type="component" value="Unassembled WGS sequence"/>
</dbReference>
<dbReference type="PANTHER" id="PTHR12526:SF622">
    <property type="entry name" value="GLYCOSYLTRANSFERASE (GROUP I)"/>
    <property type="match status" value="1"/>
</dbReference>
<dbReference type="PANTHER" id="PTHR12526">
    <property type="entry name" value="GLYCOSYLTRANSFERASE"/>
    <property type="match status" value="1"/>
</dbReference>
<comment type="caution">
    <text evidence="3">The sequence shown here is derived from an EMBL/GenBank/DDBJ whole genome shotgun (WGS) entry which is preliminary data.</text>
</comment>
<keyword evidence="1" id="KW-1133">Transmembrane helix</keyword>
<dbReference type="CDD" id="cd03801">
    <property type="entry name" value="GT4_PimA-like"/>
    <property type="match status" value="1"/>
</dbReference>
<dbReference type="SUPFAM" id="SSF53756">
    <property type="entry name" value="UDP-Glycosyltransferase/glycogen phosphorylase"/>
    <property type="match status" value="1"/>
</dbReference>
<keyword evidence="1" id="KW-0812">Transmembrane</keyword>
<evidence type="ECO:0000313" key="4">
    <source>
        <dbReference type="Proteomes" id="UP000229383"/>
    </source>
</evidence>
<protein>
    <recommendedName>
        <fullName evidence="2">Glycosyl transferase family 1 domain-containing protein</fullName>
    </recommendedName>
</protein>
<keyword evidence="1" id="KW-0472">Membrane</keyword>
<accession>A0A2H0TGV3</accession>
<dbReference type="GO" id="GO:0016757">
    <property type="term" value="F:glycosyltransferase activity"/>
    <property type="evidence" value="ECO:0007669"/>
    <property type="project" value="InterPro"/>
</dbReference>
<reference evidence="4" key="1">
    <citation type="submission" date="2017-09" db="EMBL/GenBank/DDBJ databases">
        <title>Depth-based differentiation of microbial function through sediment-hosted aquifers and enrichment of novel symbionts in the deep terrestrial subsurface.</title>
        <authorList>
            <person name="Probst A.J."/>
            <person name="Ladd B."/>
            <person name="Jarett J.K."/>
            <person name="Geller-Mcgrath D.E."/>
            <person name="Sieber C.M.K."/>
            <person name="Emerson J.B."/>
            <person name="Anantharaman K."/>
            <person name="Thomas B.C."/>
            <person name="Malmstrom R."/>
            <person name="Stieglmeier M."/>
            <person name="Klingl A."/>
            <person name="Woyke T."/>
            <person name="Ryan C.M."/>
            <person name="Banfield J.F."/>
        </authorList>
    </citation>
    <scope>NUCLEOTIDE SEQUENCE [LARGE SCALE GENOMIC DNA]</scope>
</reference>
<gene>
    <name evidence="3" type="ORF">COU46_03685</name>
</gene>
<dbReference type="Pfam" id="PF00534">
    <property type="entry name" value="Glycos_transf_1"/>
    <property type="match status" value="1"/>
</dbReference>
<evidence type="ECO:0000259" key="2">
    <source>
        <dbReference type="Pfam" id="PF00534"/>
    </source>
</evidence>
<proteinExistence type="predicted"/>
<feature type="domain" description="Glycosyl transferase family 1" evidence="2">
    <location>
        <begin position="193"/>
        <end position="363"/>
    </location>
</feature>
<name>A0A2H0TGV3_9BACT</name>
<sequence>MDNKSLNIVYLTHARLPTQKAHGLATVKLCEAFSTQGAKVLLLHAGGLKDKNTFEFYNIKNNFKEKILPSIDLVYLGIFKKLFFLIHVFTFSVVSALYIIFNHKKYKDSVFFSHNHSVLFFLTFFSYKTFFDVHDFPSVISTVQRVVNKSFGFSVQTKWKVGALSKKFGIPQEKIIYWPNGIDLNDFNITQDKLEAREKLFLPKNEKIILYTGQLFSWKGVDTLIRAAGVLNAGSSIYIVGGSDEDVIKLKKQIPDADYSRIKFISFQPHNLIPLWQKAADVLVLPNTAKEDISLYYTSPMKLFEYMASGRPIVASRIPSITEILNETNAYLAEADNPSSFVEKINFALLNTADSDKIAKVARTEVGQYTWDRRALKISGLLKKAS</sequence>
<feature type="transmembrane region" description="Helical" evidence="1">
    <location>
        <begin position="82"/>
        <end position="101"/>
    </location>
</feature>
<organism evidence="3 4">
    <name type="scientific">Candidatus Niyogibacteria bacterium CG10_big_fil_rev_8_21_14_0_10_42_19</name>
    <dbReference type="NCBI Taxonomy" id="1974725"/>
    <lineage>
        <taxon>Bacteria</taxon>
        <taxon>Candidatus Niyogiibacteriota</taxon>
    </lineage>
</organism>
<evidence type="ECO:0000256" key="1">
    <source>
        <dbReference type="SAM" id="Phobius"/>
    </source>
</evidence>
<dbReference type="EMBL" id="PFCN01000041">
    <property type="protein sequence ID" value="PIR70035.1"/>
    <property type="molecule type" value="Genomic_DNA"/>
</dbReference>
<dbReference type="InterPro" id="IPR001296">
    <property type="entry name" value="Glyco_trans_1"/>
</dbReference>
<evidence type="ECO:0000313" key="3">
    <source>
        <dbReference type="EMBL" id="PIR70035.1"/>
    </source>
</evidence>
<dbReference type="AlphaFoldDB" id="A0A2H0TGV3"/>